<dbReference type="Proteomes" id="UP000215914">
    <property type="component" value="Unassembled WGS sequence"/>
</dbReference>
<proteinExistence type="predicted"/>
<name>A0A9K3IYC3_HELAN</name>
<protein>
    <submittedName>
        <fullName evidence="1">Phosphatidylinositol-3,4-bisphosphate 4-phosphatase</fullName>
        <ecNumber evidence="1">3.1.3.66</ecNumber>
    </submittedName>
</protein>
<dbReference type="EMBL" id="MNCJ02000320">
    <property type="protein sequence ID" value="KAF5805363.1"/>
    <property type="molecule type" value="Genomic_DNA"/>
</dbReference>
<evidence type="ECO:0000313" key="1">
    <source>
        <dbReference type="EMBL" id="KAF5805363.1"/>
    </source>
</evidence>
<sequence length="44" mass="5009">MLELLIDNKKLNANILPVIQGTFQSFEVVIGKDIIDVTLIARRR</sequence>
<accession>A0A9K3IYC3</accession>
<gene>
    <name evidence="1" type="ORF">HanXRQr2_Chr05g0208431</name>
</gene>
<dbReference type="GO" id="GO:0016316">
    <property type="term" value="F:phosphatidylinositol-3,4-bisphosphate 4-phosphatase activity"/>
    <property type="evidence" value="ECO:0007669"/>
    <property type="project" value="UniProtKB-EC"/>
</dbReference>
<keyword evidence="1" id="KW-0378">Hydrolase</keyword>
<keyword evidence="2" id="KW-1185">Reference proteome</keyword>
<organism evidence="1 2">
    <name type="scientific">Helianthus annuus</name>
    <name type="common">Common sunflower</name>
    <dbReference type="NCBI Taxonomy" id="4232"/>
    <lineage>
        <taxon>Eukaryota</taxon>
        <taxon>Viridiplantae</taxon>
        <taxon>Streptophyta</taxon>
        <taxon>Embryophyta</taxon>
        <taxon>Tracheophyta</taxon>
        <taxon>Spermatophyta</taxon>
        <taxon>Magnoliopsida</taxon>
        <taxon>eudicotyledons</taxon>
        <taxon>Gunneridae</taxon>
        <taxon>Pentapetalae</taxon>
        <taxon>asterids</taxon>
        <taxon>campanulids</taxon>
        <taxon>Asterales</taxon>
        <taxon>Asteraceae</taxon>
        <taxon>Asteroideae</taxon>
        <taxon>Heliantheae alliance</taxon>
        <taxon>Heliantheae</taxon>
        <taxon>Helianthus</taxon>
    </lineage>
</organism>
<comment type="caution">
    <text evidence="1">The sequence shown here is derived from an EMBL/GenBank/DDBJ whole genome shotgun (WGS) entry which is preliminary data.</text>
</comment>
<evidence type="ECO:0000313" key="2">
    <source>
        <dbReference type="Proteomes" id="UP000215914"/>
    </source>
</evidence>
<dbReference type="Gramene" id="mRNA:HanXRQr2_Chr05g0208431">
    <property type="protein sequence ID" value="mRNA:HanXRQr2_Chr05g0208431"/>
    <property type="gene ID" value="HanXRQr2_Chr05g0208431"/>
</dbReference>
<reference evidence="1" key="1">
    <citation type="journal article" date="2017" name="Nature">
        <title>The sunflower genome provides insights into oil metabolism, flowering and Asterid evolution.</title>
        <authorList>
            <person name="Badouin H."/>
            <person name="Gouzy J."/>
            <person name="Grassa C.J."/>
            <person name="Murat F."/>
            <person name="Staton S.E."/>
            <person name="Cottret L."/>
            <person name="Lelandais-Briere C."/>
            <person name="Owens G.L."/>
            <person name="Carrere S."/>
            <person name="Mayjonade B."/>
            <person name="Legrand L."/>
            <person name="Gill N."/>
            <person name="Kane N.C."/>
            <person name="Bowers J.E."/>
            <person name="Hubner S."/>
            <person name="Bellec A."/>
            <person name="Berard A."/>
            <person name="Berges H."/>
            <person name="Blanchet N."/>
            <person name="Boniface M.C."/>
            <person name="Brunel D."/>
            <person name="Catrice O."/>
            <person name="Chaidir N."/>
            <person name="Claudel C."/>
            <person name="Donnadieu C."/>
            <person name="Faraut T."/>
            <person name="Fievet G."/>
            <person name="Helmstetter N."/>
            <person name="King M."/>
            <person name="Knapp S.J."/>
            <person name="Lai Z."/>
            <person name="Le Paslier M.C."/>
            <person name="Lippi Y."/>
            <person name="Lorenzon L."/>
            <person name="Mandel J.R."/>
            <person name="Marage G."/>
            <person name="Marchand G."/>
            <person name="Marquand E."/>
            <person name="Bret-Mestries E."/>
            <person name="Morien E."/>
            <person name="Nambeesan S."/>
            <person name="Nguyen T."/>
            <person name="Pegot-Espagnet P."/>
            <person name="Pouilly N."/>
            <person name="Raftis F."/>
            <person name="Sallet E."/>
            <person name="Schiex T."/>
            <person name="Thomas J."/>
            <person name="Vandecasteele C."/>
            <person name="Vares D."/>
            <person name="Vear F."/>
            <person name="Vautrin S."/>
            <person name="Crespi M."/>
            <person name="Mangin B."/>
            <person name="Burke J.M."/>
            <person name="Salse J."/>
            <person name="Munos S."/>
            <person name="Vincourt P."/>
            <person name="Rieseberg L.H."/>
            <person name="Langlade N.B."/>
        </authorList>
    </citation>
    <scope>NUCLEOTIDE SEQUENCE</scope>
    <source>
        <tissue evidence="1">Leaves</tissue>
    </source>
</reference>
<dbReference type="EC" id="3.1.3.66" evidence="1"/>
<dbReference type="AlphaFoldDB" id="A0A9K3IYC3"/>
<reference evidence="1" key="2">
    <citation type="submission" date="2020-06" db="EMBL/GenBank/DDBJ databases">
        <title>Helianthus annuus Genome sequencing and assembly Release 2.</title>
        <authorList>
            <person name="Gouzy J."/>
            <person name="Langlade N."/>
            <person name="Munos S."/>
        </authorList>
    </citation>
    <scope>NUCLEOTIDE SEQUENCE</scope>
    <source>
        <tissue evidence="1">Leaves</tissue>
    </source>
</reference>